<evidence type="ECO:0000256" key="1">
    <source>
        <dbReference type="HAMAP-Rule" id="MF_00691"/>
    </source>
</evidence>
<organism evidence="2 3">
    <name type="scientific">Anoxybacter fermentans</name>
    <dbReference type="NCBI Taxonomy" id="1323375"/>
    <lineage>
        <taxon>Bacteria</taxon>
        <taxon>Bacillati</taxon>
        <taxon>Bacillota</taxon>
        <taxon>Clostridia</taxon>
        <taxon>Halanaerobiales</taxon>
        <taxon>Anoxybacter</taxon>
    </lineage>
</organism>
<dbReference type="InterPro" id="IPR005501">
    <property type="entry name" value="LamB/YcsF/PxpA-like"/>
</dbReference>
<dbReference type="NCBIfam" id="NF003814">
    <property type="entry name" value="PRK05406.1-3"/>
    <property type="match status" value="1"/>
</dbReference>
<dbReference type="Gene3D" id="3.20.20.370">
    <property type="entry name" value="Glycoside hydrolase/deacetylase"/>
    <property type="match status" value="1"/>
</dbReference>
<comment type="subunit">
    <text evidence="1">Forms a complex composed of PxpA, PxpB and PxpC.</text>
</comment>
<proteinExistence type="inferred from homology"/>
<keyword evidence="3" id="KW-1185">Reference proteome</keyword>
<protein>
    <recommendedName>
        <fullName evidence="1">5-oxoprolinase subunit A</fullName>
        <shortName evidence="1">5-OPase subunit A</shortName>
        <ecNumber evidence="1">3.5.2.9</ecNumber>
    </recommendedName>
    <alternativeName>
        <fullName evidence="1">5-oxoprolinase (ATP-hydrolyzing) subunit A</fullName>
    </alternativeName>
</protein>
<dbReference type="InterPro" id="IPR011330">
    <property type="entry name" value="Glyco_hydro/deAcase_b/a-brl"/>
</dbReference>
<dbReference type="PANTHER" id="PTHR30292">
    <property type="entry name" value="UNCHARACTERIZED PROTEIN YBGL-RELATED"/>
    <property type="match status" value="1"/>
</dbReference>
<dbReference type="GO" id="GO:0017168">
    <property type="term" value="F:5-oxoprolinase (ATP-hydrolyzing) activity"/>
    <property type="evidence" value="ECO:0007669"/>
    <property type="project" value="UniProtKB-UniRule"/>
</dbReference>
<keyword evidence="1" id="KW-0067">ATP-binding</keyword>
<evidence type="ECO:0000313" key="2">
    <source>
        <dbReference type="EMBL" id="AZR72088.1"/>
    </source>
</evidence>
<evidence type="ECO:0000313" key="3">
    <source>
        <dbReference type="Proteomes" id="UP000267250"/>
    </source>
</evidence>
<dbReference type="CDD" id="cd10787">
    <property type="entry name" value="LamB_YcsF_like"/>
    <property type="match status" value="1"/>
</dbReference>
<reference evidence="2 3" key="1">
    <citation type="submission" date="2016-07" db="EMBL/GenBank/DDBJ databases">
        <title>Genome and transcriptome analysis of iron-reducing fermentative bacteria Anoxybacter fermentans.</title>
        <authorList>
            <person name="Zeng X."/>
            <person name="Shao Z."/>
        </authorList>
    </citation>
    <scope>NUCLEOTIDE SEQUENCE [LARGE SCALE GENOMIC DNA]</scope>
    <source>
        <strain evidence="2 3">DY22613</strain>
    </source>
</reference>
<dbReference type="RefSeq" id="WP_269467427.1">
    <property type="nucleotide sequence ID" value="NZ_CP016379.1"/>
</dbReference>
<keyword evidence="1" id="KW-0547">Nucleotide-binding</keyword>
<accession>A0A3S9SUY3</accession>
<dbReference type="SUPFAM" id="SSF88713">
    <property type="entry name" value="Glycoside hydrolase/deacetylase"/>
    <property type="match status" value="1"/>
</dbReference>
<dbReference type="KEGG" id="aft:BBF96_00985"/>
<comment type="catalytic activity">
    <reaction evidence="1">
        <text>5-oxo-L-proline + ATP + 2 H2O = L-glutamate + ADP + phosphate + H(+)</text>
        <dbReference type="Rhea" id="RHEA:10348"/>
        <dbReference type="ChEBI" id="CHEBI:15377"/>
        <dbReference type="ChEBI" id="CHEBI:15378"/>
        <dbReference type="ChEBI" id="CHEBI:29985"/>
        <dbReference type="ChEBI" id="CHEBI:30616"/>
        <dbReference type="ChEBI" id="CHEBI:43474"/>
        <dbReference type="ChEBI" id="CHEBI:58402"/>
        <dbReference type="ChEBI" id="CHEBI:456216"/>
        <dbReference type="EC" id="3.5.2.9"/>
    </reaction>
</comment>
<dbReference type="Proteomes" id="UP000267250">
    <property type="component" value="Chromosome"/>
</dbReference>
<dbReference type="NCBIfam" id="NF003816">
    <property type="entry name" value="PRK05406.1-5"/>
    <property type="match status" value="1"/>
</dbReference>
<dbReference type="GO" id="GO:0005975">
    <property type="term" value="P:carbohydrate metabolic process"/>
    <property type="evidence" value="ECO:0007669"/>
    <property type="project" value="InterPro"/>
</dbReference>
<gene>
    <name evidence="1" type="primary">pxpA</name>
    <name evidence="2" type="ORF">BBF96_00985</name>
</gene>
<dbReference type="EMBL" id="CP016379">
    <property type="protein sequence ID" value="AZR72088.1"/>
    <property type="molecule type" value="Genomic_DNA"/>
</dbReference>
<dbReference type="HAMAP" id="MF_00691">
    <property type="entry name" value="PxpA"/>
    <property type="match status" value="1"/>
</dbReference>
<keyword evidence="1" id="KW-0378">Hydrolase</keyword>
<comment type="function">
    <text evidence="1">Catalyzes the cleavage of 5-oxoproline to form L-glutamate coupled to the hydrolysis of ATP to ADP and inorganic phosphate.</text>
</comment>
<dbReference type="Pfam" id="PF03746">
    <property type="entry name" value="LamB_YcsF"/>
    <property type="match status" value="1"/>
</dbReference>
<comment type="similarity">
    <text evidence="1">Belongs to the LamB/PxpA family.</text>
</comment>
<dbReference type="GO" id="GO:0005524">
    <property type="term" value="F:ATP binding"/>
    <property type="evidence" value="ECO:0007669"/>
    <property type="project" value="UniProtKB-UniRule"/>
</dbReference>
<dbReference type="EC" id="3.5.2.9" evidence="1"/>
<sequence>MIYRVDINCDLGESFGRYKLGQDDKILKLITSANIACGFHAGDPRVMYQTVKMAYEQGVAIGAHPGYPDLNGFGRREMKLSADEIYQLMVYQIGALQGFARLFGVKVEHVKPHGALYNQAAKDRVLAEAVAKAVADLDQELILFGLAGSELVRAGEKAGLRVAQEVFADRTYQADGTLTPRSRPDALIHDSDLAVKRVVRMIKEGKVETVDGAEISIKADTICVHGDEETALEFVKKLRAGLEKEGIEISKVGDIR</sequence>
<name>A0A3S9SUY3_9FIRM</name>
<dbReference type="AlphaFoldDB" id="A0A3S9SUY3"/>
<dbReference type="PANTHER" id="PTHR30292:SF0">
    <property type="entry name" value="5-OXOPROLINASE SUBUNIT A"/>
    <property type="match status" value="1"/>
</dbReference>